<protein>
    <submittedName>
        <fullName evidence="2">Uncharacterized protein</fullName>
    </submittedName>
</protein>
<name>A0A9Q1IL96_SYNKA</name>
<comment type="caution">
    <text evidence="2">The sequence shown here is derived from an EMBL/GenBank/DDBJ whole genome shotgun (WGS) entry which is preliminary data.</text>
</comment>
<evidence type="ECO:0000313" key="2">
    <source>
        <dbReference type="EMBL" id="KAJ8343660.1"/>
    </source>
</evidence>
<evidence type="ECO:0000256" key="1">
    <source>
        <dbReference type="SAM" id="MobiDB-lite"/>
    </source>
</evidence>
<dbReference type="EMBL" id="JAINUF010000013">
    <property type="protein sequence ID" value="KAJ8343660.1"/>
    <property type="molecule type" value="Genomic_DNA"/>
</dbReference>
<feature type="compositionally biased region" description="Basic and acidic residues" evidence="1">
    <location>
        <begin position="1"/>
        <end position="16"/>
    </location>
</feature>
<evidence type="ECO:0000313" key="3">
    <source>
        <dbReference type="Proteomes" id="UP001152622"/>
    </source>
</evidence>
<gene>
    <name evidence="2" type="ORF">SKAU_G00309890</name>
</gene>
<dbReference type="Proteomes" id="UP001152622">
    <property type="component" value="Chromosome 13"/>
</dbReference>
<dbReference type="AlphaFoldDB" id="A0A9Q1IL96"/>
<organism evidence="2 3">
    <name type="scientific">Synaphobranchus kaupii</name>
    <name type="common">Kaup's arrowtooth eel</name>
    <dbReference type="NCBI Taxonomy" id="118154"/>
    <lineage>
        <taxon>Eukaryota</taxon>
        <taxon>Metazoa</taxon>
        <taxon>Chordata</taxon>
        <taxon>Craniata</taxon>
        <taxon>Vertebrata</taxon>
        <taxon>Euteleostomi</taxon>
        <taxon>Actinopterygii</taxon>
        <taxon>Neopterygii</taxon>
        <taxon>Teleostei</taxon>
        <taxon>Anguilliformes</taxon>
        <taxon>Synaphobranchidae</taxon>
        <taxon>Synaphobranchus</taxon>
    </lineage>
</organism>
<sequence length="103" mass="11082">MCGHESGERGGGKERLPSPGLNLRALGKRTAESPATSILPVFLDVPQHRLDFHASANAVAVDNSASRQIKRAKPRPSPIPRFQGNLRPPCYLSENDAGEGNLK</sequence>
<accession>A0A9Q1IL96</accession>
<keyword evidence="3" id="KW-1185">Reference proteome</keyword>
<proteinExistence type="predicted"/>
<feature type="region of interest" description="Disordered" evidence="1">
    <location>
        <begin position="64"/>
        <end position="103"/>
    </location>
</feature>
<reference evidence="2" key="1">
    <citation type="journal article" date="2023" name="Science">
        <title>Genome structures resolve the early diversification of teleost fishes.</title>
        <authorList>
            <person name="Parey E."/>
            <person name="Louis A."/>
            <person name="Montfort J."/>
            <person name="Bouchez O."/>
            <person name="Roques C."/>
            <person name="Iampietro C."/>
            <person name="Lluch J."/>
            <person name="Castinel A."/>
            <person name="Donnadieu C."/>
            <person name="Desvignes T."/>
            <person name="Floi Bucao C."/>
            <person name="Jouanno E."/>
            <person name="Wen M."/>
            <person name="Mejri S."/>
            <person name="Dirks R."/>
            <person name="Jansen H."/>
            <person name="Henkel C."/>
            <person name="Chen W.J."/>
            <person name="Zahm M."/>
            <person name="Cabau C."/>
            <person name="Klopp C."/>
            <person name="Thompson A.W."/>
            <person name="Robinson-Rechavi M."/>
            <person name="Braasch I."/>
            <person name="Lecointre G."/>
            <person name="Bobe J."/>
            <person name="Postlethwait J.H."/>
            <person name="Berthelot C."/>
            <person name="Roest Crollius H."/>
            <person name="Guiguen Y."/>
        </authorList>
    </citation>
    <scope>NUCLEOTIDE SEQUENCE</scope>
    <source>
        <strain evidence="2">WJC10195</strain>
    </source>
</reference>
<feature type="region of interest" description="Disordered" evidence="1">
    <location>
        <begin position="1"/>
        <end position="30"/>
    </location>
</feature>